<dbReference type="WBParaSite" id="nRc.2.0.1.t32940-RA">
    <property type="protein sequence ID" value="nRc.2.0.1.t32940-RA"/>
    <property type="gene ID" value="nRc.2.0.1.g32940"/>
</dbReference>
<protein>
    <submittedName>
        <fullName evidence="2">Ribosomal protein L5</fullName>
    </submittedName>
</protein>
<accession>A0A915K516</accession>
<name>A0A915K516_ROMCU</name>
<dbReference type="Proteomes" id="UP000887565">
    <property type="component" value="Unplaced"/>
</dbReference>
<proteinExistence type="predicted"/>
<sequence length="97" mass="11477">MKIDFLENNIKMNAMLNFVSSHVFFNFRKYTINVRAKTEFKSLTQNPRRKLILEIGQLNVVQFLSLSLRLPIKNKFFTTKRTVHLELESQAAFKLNL</sequence>
<evidence type="ECO:0000313" key="1">
    <source>
        <dbReference type="Proteomes" id="UP000887565"/>
    </source>
</evidence>
<evidence type="ECO:0000313" key="2">
    <source>
        <dbReference type="WBParaSite" id="nRc.2.0.1.t32940-RA"/>
    </source>
</evidence>
<reference evidence="2" key="1">
    <citation type="submission" date="2022-11" db="UniProtKB">
        <authorList>
            <consortium name="WormBaseParasite"/>
        </authorList>
    </citation>
    <scope>IDENTIFICATION</scope>
</reference>
<organism evidence="1 2">
    <name type="scientific">Romanomermis culicivorax</name>
    <name type="common">Nematode worm</name>
    <dbReference type="NCBI Taxonomy" id="13658"/>
    <lineage>
        <taxon>Eukaryota</taxon>
        <taxon>Metazoa</taxon>
        <taxon>Ecdysozoa</taxon>
        <taxon>Nematoda</taxon>
        <taxon>Enoplea</taxon>
        <taxon>Dorylaimia</taxon>
        <taxon>Mermithida</taxon>
        <taxon>Mermithoidea</taxon>
        <taxon>Mermithidae</taxon>
        <taxon>Romanomermis</taxon>
    </lineage>
</organism>
<dbReference type="AlphaFoldDB" id="A0A915K516"/>
<keyword evidence="1" id="KW-1185">Reference proteome</keyword>